<evidence type="ECO:0000256" key="3">
    <source>
        <dbReference type="ARBA" id="ARBA00022741"/>
    </source>
</evidence>
<dbReference type="EC" id="3.6.4.12" evidence="8"/>
<dbReference type="AlphaFoldDB" id="A0AAV9J235"/>
<dbReference type="GO" id="GO:0003678">
    <property type="term" value="F:DNA helicase activity"/>
    <property type="evidence" value="ECO:0007669"/>
    <property type="project" value="UniProtKB-EC"/>
</dbReference>
<dbReference type="SUPFAM" id="SSF52540">
    <property type="entry name" value="P-loop containing nucleoside triphosphate hydrolases"/>
    <property type="match status" value="1"/>
</dbReference>
<evidence type="ECO:0000313" key="11">
    <source>
        <dbReference type="Proteomes" id="UP001301350"/>
    </source>
</evidence>
<dbReference type="InterPro" id="IPR027238">
    <property type="entry name" value="RuvB-like"/>
</dbReference>
<dbReference type="PANTHER" id="PTHR11093">
    <property type="entry name" value="RUVB-RELATED REPTIN AND PONTIN"/>
    <property type="match status" value="1"/>
</dbReference>
<comment type="caution">
    <text evidence="10">The sequence shown here is derived from an EMBL/GenBank/DDBJ whole genome shotgun (WGS) entry which is preliminary data.</text>
</comment>
<dbReference type="Gene3D" id="2.40.50.360">
    <property type="entry name" value="RuvB-like helicase, domain II"/>
    <property type="match status" value="1"/>
</dbReference>
<evidence type="ECO:0000256" key="2">
    <source>
        <dbReference type="ARBA" id="ARBA00007519"/>
    </source>
</evidence>
<dbReference type="Gene3D" id="1.10.8.60">
    <property type="match status" value="1"/>
</dbReference>
<keyword evidence="4 8" id="KW-0378">Hydrolase</keyword>
<dbReference type="FunFam" id="2.40.50.360:FF:000001">
    <property type="entry name" value="RuvB-like helicase"/>
    <property type="match status" value="1"/>
</dbReference>
<feature type="domain" description="AAA+ ATPase" evidence="9">
    <location>
        <begin position="78"/>
        <end position="386"/>
    </location>
</feature>
<keyword evidence="8" id="KW-0804">Transcription</keyword>
<evidence type="ECO:0000256" key="8">
    <source>
        <dbReference type="RuleBase" id="RU363048"/>
    </source>
</evidence>
<accession>A0AAV9J235</accession>
<keyword evidence="8" id="KW-0805">Transcription regulation</keyword>
<comment type="subcellular location">
    <subcellularLocation>
        <location evidence="1">Nucleus</location>
    </subcellularLocation>
</comment>
<dbReference type="GO" id="GO:0016787">
    <property type="term" value="F:hydrolase activity"/>
    <property type="evidence" value="ECO:0007669"/>
    <property type="project" value="UniProtKB-KW"/>
</dbReference>
<evidence type="ECO:0000256" key="6">
    <source>
        <dbReference type="ARBA" id="ARBA00022840"/>
    </source>
</evidence>
<organism evidence="10 11">
    <name type="scientific">Cyanidium caldarium</name>
    <name type="common">Red alga</name>
    <dbReference type="NCBI Taxonomy" id="2771"/>
    <lineage>
        <taxon>Eukaryota</taxon>
        <taxon>Rhodophyta</taxon>
        <taxon>Bangiophyceae</taxon>
        <taxon>Cyanidiales</taxon>
        <taxon>Cyanidiaceae</taxon>
        <taxon>Cyanidium</taxon>
    </lineage>
</organism>
<dbReference type="InterPro" id="IPR041048">
    <property type="entry name" value="RuvB-like_C"/>
</dbReference>
<evidence type="ECO:0000259" key="9">
    <source>
        <dbReference type="SMART" id="SM00382"/>
    </source>
</evidence>
<reference evidence="10 11" key="1">
    <citation type="submission" date="2022-07" db="EMBL/GenBank/DDBJ databases">
        <title>Genome-wide signatures of adaptation to extreme environments.</title>
        <authorList>
            <person name="Cho C.H."/>
            <person name="Yoon H.S."/>
        </authorList>
    </citation>
    <scope>NUCLEOTIDE SEQUENCE [LARGE SCALE GENOMIC DNA]</scope>
    <source>
        <strain evidence="10 11">DBV 063 E5</strain>
    </source>
</reference>
<gene>
    <name evidence="10" type="ORF">CDCA_CDCA19G4639</name>
</gene>
<keyword evidence="11" id="KW-1185">Reference proteome</keyword>
<evidence type="ECO:0000256" key="4">
    <source>
        <dbReference type="ARBA" id="ARBA00022801"/>
    </source>
</evidence>
<proteinExistence type="inferred from homology"/>
<dbReference type="Proteomes" id="UP001301350">
    <property type="component" value="Unassembled WGS sequence"/>
</dbReference>
<evidence type="ECO:0000256" key="5">
    <source>
        <dbReference type="ARBA" id="ARBA00022806"/>
    </source>
</evidence>
<dbReference type="GO" id="GO:0005524">
    <property type="term" value="F:ATP binding"/>
    <property type="evidence" value="ECO:0007669"/>
    <property type="project" value="UniProtKB-KW"/>
</dbReference>
<evidence type="ECO:0000256" key="1">
    <source>
        <dbReference type="ARBA" id="ARBA00004123"/>
    </source>
</evidence>
<dbReference type="CDD" id="cd00009">
    <property type="entry name" value="AAA"/>
    <property type="match status" value="1"/>
</dbReference>
<dbReference type="Gene3D" id="3.40.50.300">
    <property type="entry name" value="P-loop containing nucleotide triphosphate hydrolases"/>
    <property type="match status" value="1"/>
</dbReference>
<evidence type="ECO:0000313" key="10">
    <source>
        <dbReference type="EMBL" id="KAK4538614.1"/>
    </source>
</evidence>
<comment type="catalytic activity">
    <reaction evidence="8">
        <text>ATP + H2O = ADP + phosphate + H(+)</text>
        <dbReference type="Rhea" id="RHEA:13065"/>
        <dbReference type="ChEBI" id="CHEBI:15377"/>
        <dbReference type="ChEBI" id="CHEBI:15378"/>
        <dbReference type="ChEBI" id="CHEBI:30616"/>
        <dbReference type="ChEBI" id="CHEBI:43474"/>
        <dbReference type="ChEBI" id="CHEBI:456216"/>
        <dbReference type="EC" id="3.6.4.12"/>
    </reaction>
</comment>
<dbReference type="InterPro" id="IPR003593">
    <property type="entry name" value="AAA+_ATPase"/>
</dbReference>
<protein>
    <recommendedName>
        <fullName evidence="8">RuvB-like helicase</fullName>
        <ecNumber evidence="8">3.6.4.12</ecNumber>
    </recommendedName>
</protein>
<dbReference type="InterPro" id="IPR010339">
    <property type="entry name" value="TIP49_P-loop"/>
</dbReference>
<dbReference type="SMART" id="SM00382">
    <property type="entry name" value="AAA"/>
    <property type="match status" value="1"/>
</dbReference>
<dbReference type="Pfam" id="PF06068">
    <property type="entry name" value="TIP49"/>
    <property type="match status" value="1"/>
</dbReference>
<keyword evidence="5 8" id="KW-0347">Helicase</keyword>
<dbReference type="InterPro" id="IPR042487">
    <property type="entry name" value="RuvBL1/2_DNA/RNA_bd_dom"/>
</dbReference>
<sequence length="490" mass="53114">MPVEEIRRSSTAQRKRVSVHSHVRGLGVAADAGELFPGGGAASGGGRREAPACGLVGQEGARAAAALLVDLIRSKKMAGRAVLLSGPPCTGKTAIALAVALELGRRVPFCPMQASEVYSSEVKKTEVLTEHFRRAIGLRIKEVKEVYEGEVTELAAEESALPDAASGYARSIARIVVTLRTTKGTKTLRLDPSIHEAIMRERVECGDVIYMEAVSGAVKRVGRCDAYATEYDLEADEYVPLPKGDVRKRREVVQDVTLHDLDAANARPLQTSSQDTDVLALVNQLGRPRKTEITDKLRDEVNKAVEKYIEQGVAEVVPGVLFIDEVHMLDMECFAFLNRALESNLAPIVIFSTNRGVCRVRGTDMSSPHGIPMDLLDRCLIIRTVPYTLEQTRQILWLRTQAERVTLEAAREGGDEAAADDADALQMLAVLAQRTSLRYACNLLAPAAMLARAAGRDTVGSGDVREANALFLDARASAQRVTEQAQGYIA</sequence>
<keyword evidence="7 8" id="KW-0539">Nucleus</keyword>
<dbReference type="EMBL" id="JANCYW010000019">
    <property type="protein sequence ID" value="KAK4538614.1"/>
    <property type="molecule type" value="Genomic_DNA"/>
</dbReference>
<dbReference type="Pfam" id="PF17856">
    <property type="entry name" value="TIP49_C"/>
    <property type="match status" value="1"/>
</dbReference>
<comment type="similarity">
    <text evidence="2 8">Belongs to the RuvB family.</text>
</comment>
<dbReference type="InterPro" id="IPR027417">
    <property type="entry name" value="P-loop_NTPase"/>
</dbReference>
<evidence type="ECO:0000256" key="7">
    <source>
        <dbReference type="ARBA" id="ARBA00023242"/>
    </source>
</evidence>
<name>A0AAV9J235_CYACA</name>
<keyword evidence="6 8" id="KW-0067">ATP-binding</keyword>
<keyword evidence="3 8" id="KW-0547">Nucleotide-binding</keyword>
<dbReference type="GO" id="GO:0005634">
    <property type="term" value="C:nucleus"/>
    <property type="evidence" value="ECO:0007669"/>
    <property type="project" value="UniProtKB-SubCell"/>
</dbReference>